<evidence type="ECO:0000313" key="1">
    <source>
        <dbReference type="EMBL" id="EUJ28190.1"/>
    </source>
</evidence>
<comment type="caution">
    <text evidence="1">The sequence shown here is derived from an EMBL/GenBank/DDBJ whole genome shotgun (WGS) entry which is preliminary data.</text>
</comment>
<proteinExistence type="predicted"/>
<accession>W7BTZ9</accession>
<evidence type="ECO:0000313" key="2">
    <source>
        <dbReference type="Proteomes" id="UP000019254"/>
    </source>
</evidence>
<reference evidence="1 2" key="1">
    <citation type="journal article" date="2014" name="Int. J. Syst. Evol. Microbiol.">
        <title>Listeria floridensis sp. nov., Listeria aquatica sp. nov., Listeria cornellensis sp. nov., Listeria riparia sp. nov. and Listeria grandensis sp. nov., from agricultural and natural environments.</title>
        <authorList>
            <person name="den Bakker H.C."/>
            <person name="Warchocki S."/>
            <person name="Wright E.M."/>
            <person name="Allred A.F."/>
            <person name="Ahlstrom C."/>
            <person name="Manuel C.S."/>
            <person name="Stasiewicz M.J."/>
            <person name="Burrell A."/>
            <person name="Roof S."/>
            <person name="Strawn L."/>
            <person name="Fortes E.D."/>
            <person name="Nightingale K.K."/>
            <person name="Kephart D."/>
            <person name="Wiedmann M."/>
        </authorList>
    </citation>
    <scope>NUCLEOTIDE SEQUENCE [LARGE SCALE GENOMIC DNA]</scope>
    <source>
        <strain evidence="2">FSL F6-969</strain>
    </source>
</reference>
<dbReference type="PATRIC" id="fig|1265820.5.peg.2537"/>
<dbReference type="Proteomes" id="UP000019254">
    <property type="component" value="Unassembled WGS sequence"/>
</dbReference>
<gene>
    <name evidence="1" type="ORF">PCORN_12837</name>
</gene>
<dbReference type="STRING" id="1265820.PCORN_12837"/>
<name>W7BTZ9_9LIST</name>
<keyword evidence="2" id="KW-1185">Reference proteome</keyword>
<protein>
    <submittedName>
        <fullName evidence="1">Uncharacterized protein</fullName>
    </submittedName>
</protein>
<organism evidence="1 2">
    <name type="scientific">Listeria cornellensis FSL F6-0969</name>
    <dbReference type="NCBI Taxonomy" id="1265820"/>
    <lineage>
        <taxon>Bacteria</taxon>
        <taxon>Bacillati</taxon>
        <taxon>Bacillota</taxon>
        <taxon>Bacilli</taxon>
        <taxon>Bacillales</taxon>
        <taxon>Listeriaceae</taxon>
        <taxon>Listeria</taxon>
    </lineage>
</organism>
<dbReference type="AlphaFoldDB" id="W7BTZ9"/>
<dbReference type="EMBL" id="AODE01000023">
    <property type="protein sequence ID" value="EUJ28190.1"/>
    <property type="molecule type" value="Genomic_DNA"/>
</dbReference>
<sequence>MATDAVLALFANNNPSTNVLKLTTDQQAIDSAQQLVEAAVGVTEAVRANMQAAIVQAEGLLKVRNTPLDYSLFADDADITSTAITGIMGQGITSVRLLIDGAVKANGTLNADGSYSIPTNDFITQGSKVEVAGYNGTAEVARKNSKSQQQ</sequence>